<dbReference type="EMBL" id="CP038149">
    <property type="protein sequence ID" value="QBQ99961.1"/>
    <property type="molecule type" value="Genomic_DNA"/>
</dbReference>
<accession>A0A4P7D0I7</accession>
<dbReference type="Pfam" id="PF06675">
    <property type="entry name" value="DUF1177"/>
    <property type="match status" value="1"/>
</dbReference>
<dbReference type="AlphaFoldDB" id="A0A4P7D0I7"/>
<evidence type="ECO:0000313" key="1">
    <source>
        <dbReference type="EMBL" id="QBQ99961.1"/>
    </source>
</evidence>
<evidence type="ECO:0000313" key="2">
    <source>
        <dbReference type="Proteomes" id="UP000295727"/>
    </source>
</evidence>
<keyword evidence="2" id="KW-1185">Reference proteome</keyword>
<protein>
    <submittedName>
        <fullName evidence="1">DUF1177 domain-containing protein</fullName>
    </submittedName>
</protein>
<organism evidence="1 2">
    <name type="scientific">Paraburkholderia pallida</name>
    <dbReference type="NCBI Taxonomy" id="2547399"/>
    <lineage>
        <taxon>Bacteria</taxon>
        <taxon>Pseudomonadati</taxon>
        <taxon>Pseudomonadota</taxon>
        <taxon>Betaproteobacteria</taxon>
        <taxon>Burkholderiales</taxon>
        <taxon>Burkholderiaceae</taxon>
        <taxon>Paraburkholderia</taxon>
    </lineage>
</organism>
<dbReference type="Proteomes" id="UP000295727">
    <property type="component" value="Chromosome 2"/>
</dbReference>
<dbReference type="RefSeq" id="WP_134753180.1">
    <property type="nucleotide sequence ID" value="NZ_CP038149.1"/>
</dbReference>
<reference evidence="1 2" key="1">
    <citation type="submission" date="2019-03" db="EMBL/GenBank/DDBJ databases">
        <title>Paraburkholderia sp. 7MH5, isolated from subtropical forest soil.</title>
        <authorList>
            <person name="Gao Z.-H."/>
            <person name="Qiu L.-H."/>
        </authorList>
    </citation>
    <scope>NUCLEOTIDE SEQUENCE [LARGE SCALE GENOMIC DNA]</scope>
    <source>
        <strain evidence="1 2">7MH5</strain>
    </source>
</reference>
<gene>
    <name evidence="1" type="ORF">E1956_22860</name>
</gene>
<dbReference type="OrthoDB" id="9782903at2"/>
<dbReference type="KEGG" id="ppai:E1956_22860"/>
<dbReference type="InterPro" id="IPR009561">
    <property type="entry name" value="DUF1177"/>
</dbReference>
<sequence length="327" mass="34515">MSLQCTLTVHEALDSAKVNGQSIVAMFAPYVEMGVKVTVTTVAGEAPADPAKTTDFISILIPGTTGKTAGGNARTLGVIGRNGAIGGRPVRIGMISDADGPIGSIATALKLAKMKAAGDDLPGDVIVTTHIAKDVSITYNDGVPFAGMPVSSATMNRYQVSPEMDAILSIDASKGNRIVKQRGFAISPTAMQGYILRMSPDLVNIMESTTGRPAFTLPISQQDITPYDNGLYHFNSIMQPHAATPAPVVGVALTAQSVVGGSDSSANHEIDIAEAVRFCVEVAKRFTVASPDNPCEFYNAAEWQKIRQAYPDLSVFQTYGHAELRRA</sequence>
<name>A0A4P7D0I7_9BURK</name>
<proteinExistence type="predicted"/>